<dbReference type="AlphaFoldDB" id="A0AAV9H2R7"/>
<evidence type="ECO:0000313" key="3">
    <source>
        <dbReference type="Proteomes" id="UP001321760"/>
    </source>
</evidence>
<dbReference type="EMBL" id="MU865917">
    <property type="protein sequence ID" value="KAK4454269.1"/>
    <property type="molecule type" value="Genomic_DNA"/>
</dbReference>
<sequence length="247" mass="27529">MAGEAPASNVGIGGRPANAPSKPTSVADFGKLACPFLEEFQLAEHKTCGNGSKDVKHLKEHLKKHHDCTGKNCSTPCEERLHMTPEQLDEVVRHTHLQGESIREQWLRLYRAIFPGTEGTPAPCTPTIQQVVWLCQPGDHLAVFLEQFSRACGNKQQAEQFLKNLPSFVTLLRHAGVFSDGCNREGGEHVPEFETHDEGLHDDRVGSLEAVESDGDEVFDELDVKNGMGYWYCQQRFLEGWKDFPGC</sequence>
<comment type="caution">
    <text evidence="2">The sequence shown here is derived from an EMBL/GenBank/DDBJ whole genome shotgun (WGS) entry which is preliminary data.</text>
</comment>
<evidence type="ECO:0000256" key="1">
    <source>
        <dbReference type="SAM" id="MobiDB-lite"/>
    </source>
</evidence>
<reference evidence="2" key="1">
    <citation type="journal article" date="2023" name="Mol. Phylogenet. Evol.">
        <title>Genome-scale phylogeny and comparative genomics of the fungal order Sordariales.</title>
        <authorList>
            <person name="Hensen N."/>
            <person name="Bonometti L."/>
            <person name="Westerberg I."/>
            <person name="Brannstrom I.O."/>
            <person name="Guillou S."/>
            <person name="Cros-Aarteil S."/>
            <person name="Calhoun S."/>
            <person name="Haridas S."/>
            <person name="Kuo A."/>
            <person name="Mondo S."/>
            <person name="Pangilinan J."/>
            <person name="Riley R."/>
            <person name="LaButti K."/>
            <person name="Andreopoulos B."/>
            <person name="Lipzen A."/>
            <person name="Chen C."/>
            <person name="Yan M."/>
            <person name="Daum C."/>
            <person name="Ng V."/>
            <person name="Clum A."/>
            <person name="Steindorff A."/>
            <person name="Ohm R.A."/>
            <person name="Martin F."/>
            <person name="Silar P."/>
            <person name="Natvig D.O."/>
            <person name="Lalanne C."/>
            <person name="Gautier V."/>
            <person name="Ament-Velasquez S.L."/>
            <person name="Kruys A."/>
            <person name="Hutchinson M.I."/>
            <person name="Powell A.J."/>
            <person name="Barry K."/>
            <person name="Miller A.N."/>
            <person name="Grigoriev I.V."/>
            <person name="Debuchy R."/>
            <person name="Gladieux P."/>
            <person name="Hiltunen Thoren M."/>
            <person name="Johannesson H."/>
        </authorList>
    </citation>
    <scope>NUCLEOTIDE SEQUENCE</scope>
    <source>
        <strain evidence="2">PSN243</strain>
    </source>
</reference>
<reference evidence="2" key="2">
    <citation type="submission" date="2023-05" db="EMBL/GenBank/DDBJ databases">
        <authorList>
            <consortium name="Lawrence Berkeley National Laboratory"/>
            <person name="Steindorff A."/>
            <person name="Hensen N."/>
            <person name="Bonometti L."/>
            <person name="Westerberg I."/>
            <person name="Brannstrom I.O."/>
            <person name="Guillou S."/>
            <person name="Cros-Aarteil S."/>
            <person name="Calhoun S."/>
            <person name="Haridas S."/>
            <person name="Kuo A."/>
            <person name="Mondo S."/>
            <person name="Pangilinan J."/>
            <person name="Riley R."/>
            <person name="Labutti K."/>
            <person name="Andreopoulos B."/>
            <person name="Lipzen A."/>
            <person name="Chen C."/>
            <person name="Yanf M."/>
            <person name="Daum C."/>
            <person name="Ng V."/>
            <person name="Clum A."/>
            <person name="Ohm R."/>
            <person name="Martin F."/>
            <person name="Silar P."/>
            <person name="Natvig D."/>
            <person name="Lalanne C."/>
            <person name="Gautier V."/>
            <person name="Ament-Velasquez S.L."/>
            <person name="Kruys A."/>
            <person name="Hutchinson M.I."/>
            <person name="Powell A.J."/>
            <person name="Barry K."/>
            <person name="Miller A.N."/>
            <person name="Grigoriev I.V."/>
            <person name="Debuchy R."/>
            <person name="Gladieux P."/>
            <person name="Thoren M.H."/>
            <person name="Johannesson H."/>
        </authorList>
    </citation>
    <scope>NUCLEOTIDE SEQUENCE</scope>
    <source>
        <strain evidence="2">PSN243</strain>
    </source>
</reference>
<name>A0AAV9H2R7_9PEZI</name>
<evidence type="ECO:0008006" key="4">
    <source>
        <dbReference type="Google" id="ProtNLM"/>
    </source>
</evidence>
<keyword evidence="3" id="KW-1185">Reference proteome</keyword>
<organism evidence="2 3">
    <name type="scientific">Podospora aff. communis PSN243</name>
    <dbReference type="NCBI Taxonomy" id="3040156"/>
    <lineage>
        <taxon>Eukaryota</taxon>
        <taxon>Fungi</taxon>
        <taxon>Dikarya</taxon>
        <taxon>Ascomycota</taxon>
        <taxon>Pezizomycotina</taxon>
        <taxon>Sordariomycetes</taxon>
        <taxon>Sordariomycetidae</taxon>
        <taxon>Sordariales</taxon>
        <taxon>Podosporaceae</taxon>
        <taxon>Podospora</taxon>
    </lineage>
</organism>
<protein>
    <recommendedName>
        <fullName evidence="4">C2H2-type domain-containing protein</fullName>
    </recommendedName>
</protein>
<proteinExistence type="predicted"/>
<dbReference type="Proteomes" id="UP001321760">
    <property type="component" value="Unassembled WGS sequence"/>
</dbReference>
<accession>A0AAV9H2R7</accession>
<feature type="region of interest" description="Disordered" evidence="1">
    <location>
        <begin position="1"/>
        <end position="22"/>
    </location>
</feature>
<evidence type="ECO:0000313" key="2">
    <source>
        <dbReference type="EMBL" id="KAK4454269.1"/>
    </source>
</evidence>
<gene>
    <name evidence="2" type="ORF">QBC34DRAFT_375442</name>
</gene>